<organism evidence="1 2">
    <name type="scientific">Cerrena zonata</name>
    <dbReference type="NCBI Taxonomy" id="2478898"/>
    <lineage>
        <taxon>Eukaryota</taxon>
        <taxon>Fungi</taxon>
        <taxon>Dikarya</taxon>
        <taxon>Basidiomycota</taxon>
        <taxon>Agaricomycotina</taxon>
        <taxon>Agaricomycetes</taxon>
        <taxon>Polyporales</taxon>
        <taxon>Cerrenaceae</taxon>
        <taxon>Cerrena</taxon>
    </lineage>
</organism>
<reference evidence="1 2" key="1">
    <citation type="submission" date="2022-09" db="EMBL/GenBank/DDBJ databases">
        <authorList>
            <person name="Palmer J.M."/>
        </authorList>
    </citation>
    <scope>NUCLEOTIDE SEQUENCE [LARGE SCALE GENOMIC DNA]</scope>
    <source>
        <strain evidence="1 2">DSM 7382</strain>
    </source>
</reference>
<accession>A0AAW0F8N7</accession>
<name>A0AAW0F8N7_9APHY</name>
<evidence type="ECO:0000313" key="2">
    <source>
        <dbReference type="Proteomes" id="UP001385951"/>
    </source>
</evidence>
<dbReference type="AlphaFoldDB" id="A0AAW0F8N7"/>
<proteinExistence type="predicted"/>
<gene>
    <name evidence="1" type="ORF">QCA50_019961</name>
</gene>
<sequence>MTTPSESSFISQFPLGRSGSQSLEIQIETVTIKHDDAEFVSLPATPTTTTSSSQEGPRKTPSAFFLSLFRAVKGLLRLS</sequence>
<protein>
    <submittedName>
        <fullName evidence="1">Uncharacterized protein</fullName>
    </submittedName>
</protein>
<evidence type="ECO:0000313" key="1">
    <source>
        <dbReference type="EMBL" id="KAK7677063.1"/>
    </source>
</evidence>
<comment type="caution">
    <text evidence="1">The sequence shown here is derived from an EMBL/GenBank/DDBJ whole genome shotgun (WGS) entry which is preliminary data.</text>
</comment>
<dbReference type="Proteomes" id="UP001385951">
    <property type="component" value="Unassembled WGS sequence"/>
</dbReference>
<keyword evidence="2" id="KW-1185">Reference proteome</keyword>
<dbReference type="EMBL" id="JASBNA010000096">
    <property type="protein sequence ID" value="KAK7677063.1"/>
    <property type="molecule type" value="Genomic_DNA"/>
</dbReference>